<evidence type="ECO:0000313" key="2">
    <source>
        <dbReference type="Proteomes" id="UP000789901"/>
    </source>
</evidence>
<name>A0ABN7V597_GIGMA</name>
<protein>
    <submittedName>
        <fullName evidence="1">35131_t:CDS:1</fullName>
    </submittedName>
</protein>
<dbReference type="EMBL" id="CAJVQB010009309">
    <property type="protein sequence ID" value="CAG8728834.1"/>
    <property type="molecule type" value="Genomic_DNA"/>
</dbReference>
<gene>
    <name evidence="1" type="ORF">GMARGA_LOCUS14202</name>
</gene>
<reference evidence="1 2" key="1">
    <citation type="submission" date="2021-06" db="EMBL/GenBank/DDBJ databases">
        <authorList>
            <person name="Kallberg Y."/>
            <person name="Tangrot J."/>
            <person name="Rosling A."/>
        </authorList>
    </citation>
    <scope>NUCLEOTIDE SEQUENCE [LARGE SCALE GENOMIC DNA]</scope>
    <source>
        <strain evidence="1 2">120-4 pot B 10/14</strain>
    </source>
</reference>
<evidence type="ECO:0000313" key="1">
    <source>
        <dbReference type="EMBL" id="CAG8728834.1"/>
    </source>
</evidence>
<sequence>MWMDLMVIELYYCQFLMSHQALLYHEIFKQPPLSTIYNIKEIGINNNTNRDDISDEDWEKFVLKKSITTFYPSETIKMAPEFKVVDTSIFSYILTRNINAPIVMVAWRASRLIIKDYTRKNRYKLCWVDLQINAYQINISVWILLPKFIYELKSKSILTH</sequence>
<proteinExistence type="predicted"/>
<dbReference type="Gene3D" id="3.50.50.60">
    <property type="entry name" value="FAD/NAD(P)-binding domain"/>
    <property type="match status" value="1"/>
</dbReference>
<accession>A0ABN7V597</accession>
<dbReference type="Proteomes" id="UP000789901">
    <property type="component" value="Unassembled WGS sequence"/>
</dbReference>
<keyword evidence="2" id="KW-1185">Reference proteome</keyword>
<dbReference type="InterPro" id="IPR036188">
    <property type="entry name" value="FAD/NAD-bd_sf"/>
</dbReference>
<comment type="caution">
    <text evidence="1">The sequence shown here is derived from an EMBL/GenBank/DDBJ whole genome shotgun (WGS) entry which is preliminary data.</text>
</comment>
<organism evidence="1 2">
    <name type="scientific">Gigaspora margarita</name>
    <dbReference type="NCBI Taxonomy" id="4874"/>
    <lineage>
        <taxon>Eukaryota</taxon>
        <taxon>Fungi</taxon>
        <taxon>Fungi incertae sedis</taxon>
        <taxon>Mucoromycota</taxon>
        <taxon>Glomeromycotina</taxon>
        <taxon>Glomeromycetes</taxon>
        <taxon>Diversisporales</taxon>
        <taxon>Gigasporaceae</taxon>
        <taxon>Gigaspora</taxon>
    </lineage>
</organism>